<dbReference type="EMBL" id="CP041186">
    <property type="protein sequence ID" value="QDG53086.1"/>
    <property type="molecule type" value="Genomic_DNA"/>
</dbReference>
<dbReference type="CDD" id="cd11614">
    <property type="entry name" value="SAF_CpaB_FlgA_like"/>
    <property type="match status" value="1"/>
</dbReference>
<dbReference type="InterPro" id="IPR017585">
    <property type="entry name" value="SAF_FlgA"/>
</dbReference>
<accession>A0A4Y6PXP5</accession>
<accession>A0A5B8YAG5</accession>
<dbReference type="AlphaFoldDB" id="A0A4Y6PXP5"/>
<sequence>MTMIALIRISKFAVVILFLVAASCLLAYAYKSSHTCSVCKTHYATQVEVASAPHVLQKGQRLTAADITFVKVPAYFLPSRVFSKEDVPCVVGQQLNNRVEEGALLLPSDFEEPRTRADGSCANWK</sequence>
<organism evidence="2 3">
    <name type="scientific">Persicimonas caeni</name>
    <dbReference type="NCBI Taxonomy" id="2292766"/>
    <lineage>
        <taxon>Bacteria</taxon>
        <taxon>Deltaproteobacteria</taxon>
        <taxon>Bradymonadales</taxon>
        <taxon>Bradymonadaceae</taxon>
        <taxon>Persicimonas</taxon>
    </lineage>
</organism>
<reference evidence="2 3" key="1">
    <citation type="submission" date="2019-06" db="EMBL/GenBank/DDBJ databases">
        <title>Persicimonas caeni gen. nov., sp. nov., a predatory bacterium isolated from solar saltern.</title>
        <authorList>
            <person name="Wang S."/>
        </authorList>
    </citation>
    <scope>NUCLEOTIDE SEQUENCE [LARGE SCALE GENOMIC DNA]</scope>
    <source>
        <strain evidence="2 3">YN101</strain>
    </source>
</reference>
<gene>
    <name evidence="2" type="ORF">FIV42_20755</name>
</gene>
<evidence type="ECO:0000259" key="1">
    <source>
        <dbReference type="SMART" id="SM00858"/>
    </source>
</evidence>
<dbReference type="SMART" id="SM00858">
    <property type="entry name" value="SAF"/>
    <property type="match status" value="1"/>
</dbReference>
<evidence type="ECO:0000313" key="3">
    <source>
        <dbReference type="Proteomes" id="UP000315995"/>
    </source>
</evidence>
<dbReference type="Pfam" id="PF13144">
    <property type="entry name" value="ChapFlgA"/>
    <property type="match status" value="1"/>
</dbReference>
<protein>
    <recommendedName>
        <fullName evidence="1">SAF domain-containing protein</fullName>
    </recommendedName>
</protein>
<feature type="domain" description="SAF" evidence="1">
    <location>
        <begin position="45"/>
        <end position="111"/>
    </location>
</feature>
<dbReference type="Proteomes" id="UP000315995">
    <property type="component" value="Chromosome"/>
</dbReference>
<dbReference type="InterPro" id="IPR013974">
    <property type="entry name" value="SAF"/>
</dbReference>
<evidence type="ECO:0000313" key="2">
    <source>
        <dbReference type="EMBL" id="QDG53086.1"/>
    </source>
</evidence>
<name>A0A4Y6PXP5_PERCE</name>
<keyword evidence="3" id="KW-1185">Reference proteome</keyword>
<proteinExistence type="predicted"/>